<dbReference type="InterPro" id="IPR007076">
    <property type="entry name" value="TfoX_N"/>
</dbReference>
<name>A0A6J4LT60_9ACTN</name>
<evidence type="ECO:0000259" key="1">
    <source>
        <dbReference type="Pfam" id="PF04993"/>
    </source>
</evidence>
<dbReference type="Gene3D" id="3.30.1460.30">
    <property type="entry name" value="YgaC/TfoX-N like chaperone"/>
    <property type="match status" value="1"/>
</dbReference>
<protein>
    <recommendedName>
        <fullName evidence="1">TfoX N-terminal domain-containing protein</fullName>
    </recommendedName>
</protein>
<dbReference type="SUPFAM" id="SSF159894">
    <property type="entry name" value="YgaC/TfoX-N like"/>
    <property type="match status" value="1"/>
</dbReference>
<sequence length="109" mass="12114">MAFDEELAGRIREVVRDEVGLTEKRMFGGLAFLVDGKLAASASSQGGMLLRVDPSQTEELLAEPHVDRFQMRGRAMQGWLRVDEEAVRTDAALRQWVARGVACARSLPR</sequence>
<dbReference type="AlphaFoldDB" id="A0A6J4LT60"/>
<dbReference type="Pfam" id="PF04993">
    <property type="entry name" value="TfoX_N"/>
    <property type="match status" value="1"/>
</dbReference>
<reference evidence="2" key="1">
    <citation type="submission" date="2020-02" db="EMBL/GenBank/DDBJ databases">
        <authorList>
            <person name="Meier V. D."/>
        </authorList>
    </citation>
    <scope>NUCLEOTIDE SEQUENCE</scope>
    <source>
        <strain evidence="2">AVDCRST_MAG34</strain>
    </source>
</reference>
<gene>
    <name evidence="2" type="ORF">AVDCRST_MAG34-945</name>
</gene>
<evidence type="ECO:0000313" key="2">
    <source>
        <dbReference type="EMBL" id="CAA9341106.1"/>
    </source>
</evidence>
<feature type="domain" description="TfoX N-terminal" evidence="1">
    <location>
        <begin position="21"/>
        <end position="103"/>
    </location>
</feature>
<accession>A0A6J4LT60</accession>
<proteinExistence type="predicted"/>
<dbReference type="EMBL" id="CADCUI010000020">
    <property type="protein sequence ID" value="CAA9341106.1"/>
    <property type="molecule type" value="Genomic_DNA"/>
</dbReference>
<organism evidence="2">
    <name type="scientific">uncultured Nocardioidaceae bacterium</name>
    <dbReference type="NCBI Taxonomy" id="253824"/>
    <lineage>
        <taxon>Bacteria</taxon>
        <taxon>Bacillati</taxon>
        <taxon>Actinomycetota</taxon>
        <taxon>Actinomycetes</taxon>
        <taxon>Propionibacteriales</taxon>
        <taxon>Nocardioidaceae</taxon>
        <taxon>environmental samples</taxon>
    </lineage>
</organism>